<dbReference type="InterPro" id="IPR008979">
    <property type="entry name" value="Galactose-bd-like_sf"/>
</dbReference>
<feature type="domain" description="F5/8 type C" evidence="11">
    <location>
        <begin position="495"/>
        <end position="538"/>
    </location>
</feature>
<feature type="compositionally biased region" description="Polar residues" evidence="8">
    <location>
        <begin position="1023"/>
        <end position="1041"/>
    </location>
</feature>
<feature type="transmembrane region" description="Helical" evidence="9">
    <location>
        <begin position="616"/>
        <end position="639"/>
    </location>
</feature>
<dbReference type="SMART" id="SM00202">
    <property type="entry name" value="SR"/>
    <property type="match status" value="1"/>
</dbReference>
<dbReference type="SUPFAM" id="SSF56487">
    <property type="entry name" value="SRCR-like"/>
    <property type="match status" value="1"/>
</dbReference>
<dbReference type="InterPro" id="IPR000742">
    <property type="entry name" value="EGF"/>
</dbReference>
<dbReference type="GO" id="GO:0005509">
    <property type="term" value="F:calcium ion binding"/>
    <property type="evidence" value="ECO:0007669"/>
    <property type="project" value="InterPro"/>
</dbReference>
<dbReference type="PROSITE" id="PS00010">
    <property type="entry name" value="ASX_HYDROXYL"/>
    <property type="match status" value="4"/>
</dbReference>
<feature type="domain" description="EGF-like" evidence="12">
    <location>
        <begin position="1224"/>
        <end position="1260"/>
    </location>
</feature>
<feature type="disulfide bond" evidence="7">
    <location>
        <begin position="710"/>
        <end position="720"/>
    </location>
</feature>
<keyword evidence="4 7" id="KW-1015">Disulfide bond</keyword>
<name>C3ZI37_BRAFL</name>
<dbReference type="PROSITE" id="PS01186">
    <property type="entry name" value="EGF_2"/>
    <property type="match status" value="4"/>
</dbReference>
<dbReference type="InParanoid" id="C3ZI37"/>
<dbReference type="Pfam" id="PF00008">
    <property type="entry name" value="EGF"/>
    <property type="match status" value="4"/>
</dbReference>
<feature type="compositionally biased region" description="Basic and acidic residues" evidence="8">
    <location>
        <begin position="356"/>
        <end position="369"/>
    </location>
</feature>
<dbReference type="InterPro" id="IPR018097">
    <property type="entry name" value="EGF_Ca-bd_CS"/>
</dbReference>
<dbReference type="SMART" id="SM00231">
    <property type="entry name" value="FA58C"/>
    <property type="match status" value="3"/>
</dbReference>
<feature type="disulfide bond" evidence="6">
    <location>
        <begin position="566"/>
        <end position="575"/>
    </location>
</feature>
<feature type="disulfide bond" evidence="6">
    <location>
        <begin position="1250"/>
        <end position="1259"/>
    </location>
</feature>
<feature type="domain" description="EGF-like" evidence="12">
    <location>
        <begin position="577"/>
        <end position="613"/>
    </location>
</feature>
<feature type="domain" description="SRCR" evidence="13">
    <location>
        <begin position="650"/>
        <end position="746"/>
    </location>
</feature>
<feature type="compositionally biased region" description="Polar residues" evidence="8">
    <location>
        <begin position="336"/>
        <end position="352"/>
    </location>
</feature>
<dbReference type="GO" id="GO:0016020">
    <property type="term" value="C:membrane"/>
    <property type="evidence" value="ECO:0007669"/>
    <property type="project" value="InterPro"/>
</dbReference>
<evidence type="ECO:0000256" key="7">
    <source>
        <dbReference type="PROSITE-ProRule" id="PRU00196"/>
    </source>
</evidence>
<dbReference type="FunFam" id="2.10.25.10:FF:000143">
    <property type="entry name" value="Protein crumbs 1"/>
    <property type="match status" value="3"/>
</dbReference>
<reference evidence="14" key="1">
    <citation type="journal article" date="2008" name="Nature">
        <title>The amphioxus genome and the evolution of the chordate karyotype.</title>
        <authorList>
            <consortium name="US DOE Joint Genome Institute (JGI-PGF)"/>
            <person name="Putnam N.H."/>
            <person name="Butts T."/>
            <person name="Ferrier D.E.K."/>
            <person name="Furlong R.F."/>
            <person name="Hellsten U."/>
            <person name="Kawashima T."/>
            <person name="Robinson-Rechavi M."/>
            <person name="Shoguchi E."/>
            <person name="Terry A."/>
            <person name="Yu J.-K."/>
            <person name="Benito-Gutierrez E.L."/>
            <person name="Dubchak I."/>
            <person name="Garcia-Fernandez J."/>
            <person name="Gibson-Brown J.J."/>
            <person name="Grigoriev I.V."/>
            <person name="Horton A.C."/>
            <person name="de Jong P.J."/>
            <person name="Jurka J."/>
            <person name="Kapitonov V.V."/>
            <person name="Kohara Y."/>
            <person name="Kuroki Y."/>
            <person name="Lindquist E."/>
            <person name="Lucas S."/>
            <person name="Osoegawa K."/>
            <person name="Pennacchio L.A."/>
            <person name="Salamov A.A."/>
            <person name="Satou Y."/>
            <person name="Sauka-Spengler T."/>
            <person name="Schmutz J."/>
            <person name="Shin-I T."/>
            <person name="Toyoda A."/>
            <person name="Bronner-Fraser M."/>
            <person name="Fujiyama A."/>
            <person name="Holland L.Z."/>
            <person name="Holland P.W.H."/>
            <person name="Satoh N."/>
            <person name="Rokhsar D.S."/>
        </authorList>
    </citation>
    <scope>NUCLEOTIDE SEQUENCE [LARGE SCALE GENOMIC DNA]</scope>
    <source>
        <strain evidence="14">S238N-H82</strain>
        <tissue evidence="14">Testes</tissue>
    </source>
</reference>
<evidence type="ECO:0000256" key="5">
    <source>
        <dbReference type="ARBA" id="ARBA00023180"/>
    </source>
</evidence>
<feature type="transmembrane region" description="Helical" evidence="9">
    <location>
        <begin position="1269"/>
        <end position="1291"/>
    </location>
</feature>
<comment type="caution">
    <text evidence="7">Lacks conserved residue(s) required for the propagation of feature annotation.</text>
</comment>
<gene>
    <name evidence="14" type="ORF">BRAFLDRAFT_83542</name>
</gene>
<keyword evidence="9" id="KW-1133">Transmembrane helix</keyword>
<evidence type="ECO:0000256" key="10">
    <source>
        <dbReference type="SAM" id="SignalP"/>
    </source>
</evidence>
<dbReference type="InterPro" id="IPR001190">
    <property type="entry name" value="SRCR"/>
</dbReference>
<keyword evidence="1 6" id="KW-0245">EGF-like domain</keyword>
<keyword evidence="5" id="KW-0325">Glycoprotein</keyword>
<dbReference type="PROSITE" id="PS00022">
    <property type="entry name" value="EGF_1"/>
    <property type="match status" value="4"/>
</dbReference>
<sequence>MRLLNTALFVCVVVGQVASTVAVNNDCTGPPPQYNNSAFDHCTEQRPGGCNCTAANQTCLFGDRLFYNCSHDTELDFLIVCNYKDAQGNRYGWVVDNVTEKFENCTDQKPQTISTDAWEVNIVHCSEEDQTLWDCDLAENSSDWLTFVEFGSDRCPSLLKISCKGNTTLSNLTYCPPTTTTPTTTTSGSTAAVIAIVVTVVVLLLLLLVCCCACNGSGRDTRRRRVNPNRQPAWTRENYLREHPSRDNNLTTVDEPLHDMERLSERLDDTNHNQLTHERAVRPEETVRAAETVRPAEPVRPAEAVSPAEAETEIEPRSSVEEPPGANTGPTDDPFENSSATGDNLPTETATPTVPDIRETGEEDSKTEATEDTGEGGIDQSAKETTSTDVDQKEVKEHCEMEPPNTAIGSTEVSEETENDPVIEELPEATSSPSGRCSILSSDAHRAAWTEATDGSSEGDNTQPTAEQTVGPFSTAVRIPAAQGDFMKASSTEDFVGNTDNNTVVQNDFNPVIKTRYIRVVPKTHHVAAKMRIEFLGCDDTDACQSNPCKNGGTCVDGLDSYSCNCTSGYSGDTCEDTDDCQSNPCKNGGTCVDGLDSYSCNCTSGYSGDTCEGDIIAIVIICGVMGAVAIIVVAAIVIDRKHPQICMRKVYYSGAWGSVCLTGTWAPGPATVACRMLGFNTYGSTWALPINVLPAGHSSSVWKLNIAYCSGTENTLSDCVVTPPWLTSTTFGSLDCQTLLNISCKETSTASGNEPQTSGGLSTAFQANILKASSTEINFASERHVTGIQTQGFEDGWVETFQVETAATGSQQYTWTSPFGMDFTGNTDNNTVVQNDFNPPIKTRYIRVVVKTYHVAAKMRIEFLGCDDTDDCQSNPCKNGGTCVDGLNSYSCNCTNGFSGDTCEEKATTVELPTTVPVPTTTPITTASQTTVPTITDASTPQVSTTATTQASTTMLSTTESTDLPTTDDPPTARPGTTANATTMDIQTTVIATTVTSTTPFLPNDVSTQHTTTKDKHPAALGQSTLDSGTINTKPESTSKFAVEDSTTDTTESSNQPVSQPVSGALIAGCNTTLGMRNGLIENDQINASSYNTTGYEGWRARLYGAKAWWMALGDTDRWIQIDFRSRAPRIVTGIQTQGLWGGWVTSYTVSYSNDSVDWSMYGGGQINVDASSQVLSGNTNGQNDTVQHDFTPPVVTRYLRVNVLTWHDQIARLRMELLGCDGIDDCAPQPCANGATCLDGLDLYTCVCGPGYTGYNCSVEIGGNNGLGVGIVLGILCFLLLMAVVVYYLKRR</sequence>
<feature type="transmembrane region" description="Helical" evidence="9">
    <location>
        <begin position="191"/>
        <end position="215"/>
    </location>
</feature>
<feature type="domain" description="EGF-like" evidence="12">
    <location>
        <begin position="869"/>
        <end position="905"/>
    </location>
</feature>
<dbReference type="Gene3D" id="2.10.25.10">
    <property type="entry name" value="Laminin"/>
    <property type="match status" value="4"/>
</dbReference>
<dbReference type="Pfam" id="PF00754">
    <property type="entry name" value="F5_F8_type_C"/>
    <property type="match status" value="2"/>
</dbReference>
<dbReference type="InterPro" id="IPR000152">
    <property type="entry name" value="EGF-type_Asp/Asn_hydroxyl_site"/>
</dbReference>
<dbReference type="InterPro" id="IPR001881">
    <property type="entry name" value="EGF-like_Ca-bd_dom"/>
</dbReference>
<dbReference type="SMART" id="SM00181">
    <property type="entry name" value="EGF"/>
    <property type="match status" value="4"/>
</dbReference>
<feature type="disulfide bond" evidence="6">
    <location>
        <begin position="603"/>
        <end position="612"/>
    </location>
</feature>
<evidence type="ECO:0000256" key="8">
    <source>
        <dbReference type="SAM" id="MobiDB-lite"/>
    </source>
</evidence>
<dbReference type="PROSITE" id="PS50026">
    <property type="entry name" value="EGF_3"/>
    <property type="match status" value="4"/>
</dbReference>
<evidence type="ECO:0000256" key="3">
    <source>
        <dbReference type="ARBA" id="ARBA00022737"/>
    </source>
</evidence>
<dbReference type="PROSITE" id="PS50287">
    <property type="entry name" value="SRCR_2"/>
    <property type="match status" value="1"/>
</dbReference>
<dbReference type="PROSITE" id="PS50022">
    <property type="entry name" value="FA58C_3"/>
    <property type="match status" value="3"/>
</dbReference>
<dbReference type="Gene3D" id="3.10.250.10">
    <property type="entry name" value="SRCR-like domain"/>
    <property type="match status" value="1"/>
</dbReference>
<feature type="domain" description="EGF-like" evidence="12">
    <location>
        <begin position="540"/>
        <end position="576"/>
    </location>
</feature>
<dbReference type="CDD" id="cd00054">
    <property type="entry name" value="EGF_CA"/>
    <property type="match status" value="4"/>
</dbReference>
<dbReference type="InterPro" id="IPR036772">
    <property type="entry name" value="SRCR-like_dom_sf"/>
</dbReference>
<dbReference type="InterPro" id="IPR000421">
    <property type="entry name" value="FA58C"/>
</dbReference>
<organism>
    <name type="scientific">Branchiostoma floridae</name>
    <name type="common">Florida lancelet</name>
    <name type="synonym">Amphioxus</name>
    <dbReference type="NCBI Taxonomy" id="7739"/>
    <lineage>
        <taxon>Eukaryota</taxon>
        <taxon>Metazoa</taxon>
        <taxon>Chordata</taxon>
        <taxon>Cephalochordata</taxon>
        <taxon>Leptocardii</taxon>
        <taxon>Amphioxiformes</taxon>
        <taxon>Branchiostomatidae</taxon>
        <taxon>Branchiostoma</taxon>
    </lineage>
</organism>
<keyword evidence="2 10" id="KW-0732">Signal</keyword>
<evidence type="ECO:0000256" key="1">
    <source>
        <dbReference type="ARBA" id="ARBA00022536"/>
    </source>
</evidence>
<feature type="domain" description="F5/8 type C" evidence="11">
    <location>
        <begin position="777"/>
        <end position="867"/>
    </location>
</feature>
<dbReference type="FunFam" id="2.10.25.10:FF:000123">
    <property type="entry name" value="Crumbs homolog 1 (Drosophila)"/>
    <property type="match status" value="1"/>
</dbReference>
<dbReference type="SUPFAM" id="SSF49785">
    <property type="entry name" value="Galactose-binding domain-like"/>
    <property type="match status" value="3"/>
</dbReference>
<evidence type="ECO:0000259" key="13">
    <source>
        <dbReference type="PROSITE" id="PS50287"/>
    </source>
</evidence>
<feature type="region of interest" description="Disordered" evidence="8">
    <location>
        <begin position="1000"/>
        <end position="1063"/>
    </location>
</feature>
<keyword evidence="3" id="KW-0677">Repeat</keyword>
<evidence type="ECO:0000313" key="14">
    <source>
        <dbReference type="EMBL" id="EEN47779.1"/>
    </source>
</evidence>
<feature type="compositionally biased region" description="Basic and acidic residues" evidence="8">
    <location>
        <begin position="390"/>
        <end position="401"/>
    </location>
</feature>
<dbReference type="SMART" id="SM00179">
    <property type="entry name" value="EGF_CA"/>
    <property type="match status" value="4"/>
</dbReference>
<evidence type="ECO:0000256" key="4">
    <source>
        <dbReference type="ARBA" id="ARBA00023157"/>
    </source>
</evidence>
<feature type="disulfide bond" evidence="6">
    <location>
        <begin position="895"/>
        <end position="904"/>
    </location>
</feature>
<accession>C3ZI37</accession>
<keyword evidence="9" id="KW-0812">Transmembrane</keyword>
<dbReference type="EMBL" id="GG666626">
    <property type="protein sequence ID" value="EEN47779.1"/>
    <property type="molecule type" value="Genomic_DNA"/>
</dbReference>
<feature type="compositionally biased region" description="Basic and acidic residues" evidence="8">
    <location>
        <begin position="255"/>
        <end position="288"/>
    </location>
</feature>
<feature type="compositionally biased region" description="Low complexity" evidence="8">
    <location>
        <begin position="938"/>
        <end position="979"/>
    </location>
</feature>
<protein>
    <submittedName>
        <fullName evidence="14">Uncharacterized protein</fullName>
    </submittedName>
</protein>
<dbReference type="eggNOG" id="KOG1217">
    <property type="taxonomic scope" value="Eukaryota"/>
</dbReference>
<evidence type="ECO:0000259" key="12">
    <source>
        <dbReference type="PROSITE" id="PS50026"/>
    </source>
</evidence>
<feature type="signal peptide" evidence="10">
    <location>
        <begin position="1"/>
        <end position="22"/>
    </location>
</feature>
<dbReference type="PANTHER" id="PTHR24543">
    <property type="entry name" value="MULTICOPPER OXIDASE-RELATED"/>
    <property type="match status" value="1"/>
</dbReference>
<dbReference type="PROSITE" id="PS01187">
    <property type="entry name" value="EGF_CA"/>
    <property type="match status" value="2"/>
</dbReference>
<feature type="domain" description="F5/8 type C" evidence="11">
    <location>
        <begin position="1071"/>
        <end position="1222"/>
    </location>
</feature>
<dbReference type="Gene3D" id="2.60.120.260">
    <property type="entry name" value="Galactose-binding domain-like"/>
    <property type="match status" value="3"/>
</dbReference>
<feature type="region of interest" description="Disordered" evidence="8">
    <location>
        <begin position="938"/>
        <end position="986"/>
    </location>
</feature>
<feature type="region of interest" description="Disordered" evidence="8">
    <location>
        <begin position="235"/>
        <end position="438"/>
    </location>
</feature>
<dbReference type="SUPFAM" id="SSF57196">
    <property type="entry name" value="EGF/Laminin"/>
    <property type="match status" value="4"/>
</dbReference>
<keyword evidence="9" id="KW-0472">Membrane</keyword>
<evidence type="ECO:0000259" key="11">
    <source>
        <dbReference type="PROSITE" id="PS50022"/>
    </source>
</evidence>
<evidence type="ECO:0000256" key="6">
    <source>
        <dbReference type="PROSITE-ProRule" id="PRU00076"/>
    </source>
</evidence>
<dbReference type="CDD" id="cd00057">
    <property type="entry name" value="FA58C"/>
    <property type="match status" value="2"/>
</dbReference>
<proteinExistence type="predicted"/>
<feature type="compositionally biased region" description="Low complexity" evidence="8">
    <location>
        <begin position="1045"/>
        <end position="1055"/>
    </location>
</feature>
<feature type="compositionally biased region" description="Polar residues" evidence="8">
    <location>
        <begin position="429"/>
        <end position="438"/>
    </location>
</feature>
<evidence type="ECO:0000256" key="2">
    <source>
        <dbReference type="ARBA" id="ARBA00022729"/>
    </source>
</evidence>
<feature type="chain" id="PRO_5002936434" evidence="10">
    <location>
        <begin position="23"/>
        <end position="1294"/>
    </location>
</feature>
<feature type="compositionally biased region" description="Acidic residues" evidence="8">
    <location>
        <begin position="413"/>
        <end position="427"/>
    </location>
</feature>
<evidence type="ECO:0000256" key="9">
    <source>
        <dbReference type="SAM" id="Phobius"/>
    </source>
</evidence>